<dbReference type="GO" id="GO:0003700">
    <property type="term" value="F:DNA-binding transcription factor activity"/>
    <property type="evidence" value="ECO:0007669"/>
    <property type="project" value="InterPro"/>
</dbReference>
<evidence type="ECO:0000259" key="8">
    <source>
        <dbReference type="SMART" id="SM00415"/>
    </source>
</evidence>
<evidence type="ECO:0000313" key="10">
    <source>
        <dbReference type="Proteomes" id="UP000693970"/>
    </source>
</evidence>
<comment type="subcellular location">
    <subcellularLocation>
        <location evidence="1">Nucleus</location>
    </subcellularLocation>
</comment>
<evidence type="ECO:0000256" key="5">
    <source>
        <dbReference type="ARBA" id="ARBA00023242"/>
    </source>
</evidence>
<evidence type="ECO:0000256" key="2">
    <source>
        <dbReference type="ARBA" id="ARBA00023015"/>
    </source>
</evidence>
<reference evidence="9" key="1">
    <citation type="journal article" date="2021" name="Sci. Rep.">
        <title>Diploid genomic architecture of Nitzschia inconspicua, an elite biomass production diatom.</title>
        <authorList>
            <person name="Oliver A."/>
            <person name="Podell S."/>
            <person name="Pinowska A."/>
            <person name="Traller J.C."/>
            <person name="Smith S.R."/>
            <person name="McClure R."/>
            <person name="Beliaev A."/>
            <person name="Bohutskyi P."/>
            <person name="Hill E.A."/>
            <person name="Rabines A."/>
            <person name="Zheng H."/>
            <person name="Allen L.Z."/>
            <person name="Kuo A."/>
            <person name="Grigoriev I.V."/>
            <person name="Allen A.E."/>
            <person name="Hazlebeck D."/>
            <person name="Allen E.E."/>
        </authorList>
    </citation>
    <scope>NUCLEOTIDE SEQUENCE</scope>
    <source>
        <strain evidence="9">Hildebrandi</strain>
    </source>
</reference>
<accession>A0A9K3PK15</accession>
<organism evidence="9 10">
    <name type="scientific">Nitzschia inconspicua</name>
    <dbReference type="NCBI Taxonomy" id="303405"/>
    <lineage>
        <taxon>Eukaryota</taxon>
        <taxon>Sar</taxon>
        <taxon>Stramenopiles</taxon>
        <taxon>Ochrophyta</taxon>
        <taxon>Bacillariophyta</taxon>
        <taxon>Bacillariophyceae</taxon>
        <taxon>Bacillariophycidae</taxon>
        <taxon>Bacillariales</taxon>
        <taxon>Bacillariaceae</taxon>
        <taxon>Nitzschia</taxon>
    </lineage>
</organism>
<keyword evidence="4" id="KW-0804">Transcription</keyword>
<evidence type="ECO:0000256" key="7">
    <source>
        <dbReference type="SAM" id="MobiDB-lite"/>
    </source>
</evidence>
<dbReference type="AlphaFoldDB" id="A0A9K3PK15"/>
<feature type="region of interest" description="Disordered" evidence="7">
    <location>
        <begin position="200"/>
        <end position="234"/>
    </location>
</feature>
<dbReference type="OrthoDB" id="60033at2759"/>
<dbReference type="GO" id="GO:0005634">
    <property type="term" value="C:nucleus"/>
    <property type="evidence" value="ECO:0007669"/>
    <property type="project" value="UniProtKB-SubCell"/>
</dbReference>
<reference evidence="9" key="2">
    <citation type="submission" date="2021-04" db="EMBL/GenBank/DDBJ databases">
        <authorList>
            <person name="Podell S."/>
        </authorList>
    </citation>
    <scope>NUCLEOTIDE SEQUENCE</scope>
    <source>
        <strain evidence="9">Hildebrandi</strain>
    </source>
</reference>
<sequence>METPSPQQQRSSEEHCAMLKSKKHQLLNKFLTKTFHMIDSCDPTVATWNDDGMSFIIHDVAAFADNILPLYFKHSKFASFVRQLNFYSFRKIRAEPDFKISVKTNQNNTVQFIHEFFRKGRPDLLHKINRVTKSQEPAPTELKSLKDEIASLHQEIADITQAFDQRMQTVLAAVEADYQQRMNSIALSFQTLSALSGQILASPGSSQSTVHSSISPLRERSSSQVSPAVRAPPTTTALENLVTRDSRMSMATVGSTINLTISPLESVESSRMPSSVTTAKSWTPYVTDGSSTSSREDSSTNERVSPPPPQPPNTALSLLSGIASAMMQQMET</sequence>
<dbReference type="PANTHER" id="PTHR10015:SF206">
    <property type="entry name" value="HSF-TYPE DNA-BINDING DOMAIN-CONTAINING PROTEIN"/>
    <property type="match status" value="1"/>
</dbReference>
<dbReference type="SMART" id="SM00415">
    <property type="entry name" value="HSF"/>
    <property type="match status" value="1"/>
</dbReference>
<dbReference type="PANTHER" id="PTHR10015">
    <property type="entry name" value="HEAT SHOCK TRANSCRIPTION FACTOR"/>
    <property type="match status" value="1"/>
</dbReference>
<keyword evidence="10" id="KW-1185">Reference proteome</keyword>
<protein>
    <submittedName>
        <fullName evidence="9">HSF-type DNA-binding protein</fullName>
    </submittedName>
</protein>
<keyword evidence="3 9" id="KW-0238">DNA-binding</keyword>
<evidence type="ECO:0000256" key="1">
    <source>
        <dbReference type="ARBA" id="ARBA00004123"/>
    </source>
</evidence>
<dbReference type="Proteomes" id="UP000693970">
    <property type="component" value="Unassembled WGS sequence"/>
</dbReference>
<dbReference type="Pfam" id="PF00447">
    <property type="entry name" value="HSF_DNA-bind"/>
    <property type="match status" value="1"/>
</dbReference>
<evidence type="ECO:0000256" key="3">
    <source>
        <dbReference type="ARBA" id="ARBA00023125"/>
    </source>
</evidence>
<gene>
    <name evidence="9" type="ORF">IV203_016524</name>
</gene>
<feature type="compositionally biased region" description="Polar residues" evidence="7">
    <location>
        <begin position="266"/>
        <end position="281"/>
    </location>
</feature>
<evidence type="ECO:0000256" key="6">
    <source>
        <dbReference type="RuleBase" id="RU004020"/>
    </source>
</evidence>
<keyword evidence="5" id="KW-0539">Nucleus</keyword>
<name>A0A9K3PK15_9STRA</name>
<dbReference type="GO" id="GO:0043565">
    <property type="term" value="F:sequence-specific DNA binding"/>
    <property type="evidence" value="ECO:0007669"/>
    <property type="project" value="InterPro"/>
</dbReference>
<proteinExistence type="inferred from homology"/>
<evidence type="ECO:0000256" key="4">
    <source>
        <dbReference type="ARBA" id="ARBA00023163"/>
    </source>
</evidence>
<dbReference type="InterPro" id="IPR000232">
    <property type="entry name" value="HSF_DNA-bd"/>
</dbReference>
<feature type="domain" description="HSF-type DNA-binding" evidence="8">
    <location>
        <begin position="26"/>
        <end position="131"/>
    </location>
</feature>
<comment type="caution">
    <text evidence="9">The sequence shown here is derived from an EMBL/GenBank/DDBJ whole genome shotgun (WGS) entry which is preliminary data.</text>
</comment>
<dbReference type="FunFam" id="1.10.10.10:FF:000027">
    <property type="entry name" value="Heat shock transcription factor 1"/>
    <property type="match status" value="1"/>
</dbReference>
<feature type="region of interest" description="Disordered" evidence="7">
    <location>
        <begin position="266"/>
        <end position="316"/>
    </location>
</feature>
<evidence type="ECO:0000313" key="9">
    <source>
        <dbReference type="EMBL" id="KAG7347819.1"/>
    </source>
</evidence>
<dbReference type="EMBL" id="JAGRRH010000020">
    <property type="protein sequence ID" value="KAG7347819.1"/>
    <property type="molecule type" value="Genomic_DNA"/>
</dbReference>
<keyword evidence="2" id="KW-0805">Transcription regulation</keyword>
<comment type="similarity">
    <text evidence="6">Belongs to the HSF family.</text>
</comment>